<feature type="transmembrane region" description="Helical" evidence="7">
    <location>
        <begin position="100"/>
        <end position="123"/>
    </location>
</feature>
<dbReference type="AlphaFoldDB" id="A0A815D1H4"/>
<dbReference type="Proteomes" id="UP000663889">
    <property type="component" value="Unassembled WGS sequence"/>
</dbReference>
<evidence type="ECO:0000256" key="2">
    <source>
        <dbReference type="ARBA" id="ARBA00005227"/>
    </source>
</evidence>
<keyword evidence="6 7" id="KW-0472">Membrane</keyword>
<feature type="transmembrane region" description="Helical" evidence="7">
    <location>
        <begin position="167"/>
        <end position="195"/>
    </location>
</feature>
<evidence type="ECO:0000256" key="3">
    <source>
        <dbReference type="ARBA" id="ARBA00022692"/>
    </source>
</evidence>
<organism evidence="8 9">
    <name type="scientific">Rotaria sordida</name>
    <dbReference type="NCBI Taxonomy" id="392033"/>
    <lineage>
        <taxon>Eukaryota</taxon>
        <taxon>Metazoa</taxon>
        <taxon>Spiralia</taxon>
        <taxon>Gnathifera</taxon>
        <taxon>Rotifera</taxon>
        <taxon>Eurotatoria</taxon>
        <taxon>Bdelloidea</taxon>
        <taxon>Philodinida</taxon>
        <taxon>Philodinidae</taxon>
        <taxon>Rotaria</taxon>
    </lineage>
</organism>
<evidence type="ECO:0000256" key="5">
    <source>
        <dbReference type="ARBA" id="ARBA00022989"/>
    </source>
</evidence>
<keyword evidence="5 7" id="KW-1133">Transmembrane helix</keyword>
<evidence type="ECO:0000256" key="6">
    <source>
        <dbReference type="ARBA" id="ARBA00023136"/>
    </source>
</evidence>
<dbReference type="EMBL" id="CAJNOU010002112">
    <property type="protein sequence ID" value="CAF1291023.1"/>
    <property type="molecule type" value="Genomic_DNA"/>
</dbReference>
<comment type="similarity">
    <text evidence="2 7">Belongs to the nonaspanin (TM9SF) (TC 9.A.2) family.</text>
</comment>
<reference evidence="8" key="1">
    <citation type="submission" date="2021-02" db="EMBL/GenBank/DDBJ databases">
        <authorList>
            <person name="Nowell W R."/>
        </authorList>
    </citation>
    <scope>NUCLEOTIDE SEQUENCE</scope>
</reference>
<sequence>MIATILLRTLCKDNSRYSRIVGTGSAKEQFGWKLIDGDVFRPPQKGILLSTLVGNGVQIAMTFLITLVFVALDFLSPDKPGALLTCKIYGDVFRPPQKSILLSTLVGKGVQIAMTFLIILVFATLDFFSSDKPDALWTCLILCYILFGIPAGYTSARLYKMFGGTNWMIIALTTTVTCPSLIFLMLFFVNVLLWASISSATLPPTTFLALLALWFCISTPWVFIGAYLGFKRSVYKNPVRINQIPRQIPEQPFYTKPLLSMLTGGILPFCCIPIQLSFIFKSIWTHQYYHYFGFLLVVYIILIITCSEITISLCYFHLCTEDYNWWWRSFLTSGFTAVYVFLYSGFYFVTELKISDGISRFFYFGYTLMVTFSLFLLTGTIGFLACFWFVRIIYSVIKFDYMKQPSINDISNYFK</sequence>
<evidence type="ECO:0000256" key="7">
    <source>
        <dbReference type="RuleBase" id="RU363079"/>
    </source>
</evidence>
<feature type="transmembrane region" description="Helical" evidence="7">
    <location>
        <begin position="258"/>
        <end position="280"/>
    </location>
</feature>
<dbReference type="GO" id="GO:0005737">
    <property type="term" value="C:cytoplasm"/>
    <property type="evidence" value="ECO:0007669"/>
    <property type="project" value="UniProtKB-ARBA"/>
</dbReference>
<evidence type="ECO:0000313" key="9">
    <source>
        <dbReference type="Proteomes" id="UP000663889"/>
    </source>
</evidence>
<feature type="transmembrane region" description="Helical" evidence="7">
    <location>
        <begin position="330"/>
        <end position="349"/>
    </location>
</feature>
<evidence type="ECO:0000313" key="8">
    <source>
        <dbReference type="EMBL" id="CAF1291023.1"/>
    </source>
</evidence>
<proteinExistence type="inferred from homology"/>
<dbReference type="GO" id="GO:0072657">
    <property type="term" value="P:protein localization to membrane"/>
    <property type="evidence" value="ECO:0007669"/>
    <property type="project" value="TreeGrafter"/>
</dbReference>
<accession>A0A815D1H4</accession>
<comment type="subcellular location">
    <subcellularLocation>
        <location evidence="1">Membrane</location>
        <topology evidence="1">Multi-pass membrane protein</topology>
    </subcellularLocation>
</comment>
<name>A0A815D1H4_9BILA</name>
<feature type="transmembrane region" description="Helical" evidence="7">
    <location>
        <begin position="47"/>
        <end position="72"/>
    </location>
</feature>
<dbReference type="Pfam" id="PF02990">
    <property type="entry name" value="EMP70"/>
    <property type="match status" value="1"/>
</dbReference>
<dbReference type="GO" id="GO:0016020">
    <property type="term" value="C:membrane"/>
    <property type="evidence" value="ECO:0007669"/>
    <property type="project" value="UniProtKB-SubCell"/>
</dbReference>
<dbReference type="PANTHER" id="PTHR10766">
    <property type="entry name" value="TRANSMEMBRANE 9 SUPERFAMILY PROTEIN"/>
    <property type="match status" value="1"/>
</dbReference>
<gene>
    <name evidence="8" type="ORF">SEV965_LOCUS25772</name>
</gene>
<feature type="transmembrane region" description="Helical" evidence="7">
    <location>
        <begin position="135"/>
        <end position="155"/>
    </location>
</feature>
<dbReference type="PANTHER" id="PTHR10766:SF111">
    <property type="entry name" value="TRANSMEMBRANE 9 SUPERFAMILY MEMBER 2"/>
    <property type="match status" value="1"/>
</dbReference>
<keyword evidence="3 7" id="KW-0812">Transmembrane</keyword>
<evidence type="ECO:0000256" key="1">
    <source>
        <dbReference type="ARBA" id="ARBA00004141"/>
    </source>
</evidence>
<protein>
    <recommendedName>
        <fullName evidence="7">Transmembrane 9 superfamily member</fullName>
    </recommendedName>
</protein>
<feature type="transmembrane region" description="Helical" evidence="7">
    <location>
        <begin position="292"/>
        <end position="318"/>
    </location>
</feature>
<keyword evidence="4" id="KW-0732">Signal</keyword>
<feature type="transmembrane region" description="Helical" evidence="7">
    <location>
        <begin position="361"/>
        <end position="394"/>
    </location>
</feature>
<evidence type="ECO:0000256" key="4">
    <source>
        <dbReference type="ARBA" id="ARBA00022729"/>
    </source>
</evidence>
<feature type="transmembrane region" description="Helical" evidence="7">
    <location>
        <begin position="207"/>
        <end position="230"/>
    </location>
</feature>
<comment type="caution">
    <text evidence="8">The sequence shown here is derived from an EMBL/GenBank/DDBJ whole genome shotgun (WGS) entry which is preliminary data.</text>
</comment>
<dbReference type="InterPro" id="IPR004240">
    <property type="entry name" value="EMP70"/>
</dbReference>